<dbReference type="InterPro" id="IPR052035">
    <property type="entry name" value="ZnF_BED_domain_contain"/>
</dbReference>
<proteinExistence type="predicted"/>
<evidence type="ECO:0000259" key="9">
    <source>
        <dbReference type="PROSITE" id="PS50808"/>
    </source>
</evidence>
<keyword evidence="4" id="KW-0862">Zinc</keyword>
<dbReference type="PANTHER" id="PTHR46481:SF10">
    <property type="entry name" value="ZINC FINGER BED DOMAIN-CONTAINING PROTEIN 39"/>
    <property type="match status" value="1"/>
</dbReference>
<dbReference type="InterPro" id="IPR003656">
    <property type="entry name" value="Znf_BED"/>
</dbReference>
<comment type="caution">
    <text evidence="10">The sequence shown here is derived from an EMBL/GenBank/DDBJ whole genome shotgun (WGS) entry which is preliminary data.</text>
</comment>
<evidence type="ECO:0000256" key="5">
    <source>
        <dbReference type="ARBA" id="ARBA00023015"/>
    </source>
</evidence>
<name>A0AA39HLE7_9BILA</name>
<dbReference type="PROSITE" id="PS50808">
    <property type="entry name" value="ZF_BED"/>
    <property type="match status" value="1"/>
</dbReference>
<evidence type="ECO:0000313" key="11">
    <source>
        <dbReference type="Proteomes" id="UP001175271"/>
    </source>
</evidence>
<organism evidence="10 11">
    <name type="scientific">Steinernema hermaphroditum</name>
    <dbReference type="NCBI Taxonomy" id="289476"/>
    <lineage>
        <taxon>Eukaryota</taxon>
        <taxon>Metazoa</taxon>
        <taxon>Ecdysozoa</taxon>
        <taxon>Nematoda</taxon>
        <taxon>Chromadorea</taxon>
        <taxon>Rhabditida</taxon>
        <taxon>Tylenchina</taxon>
        <taxon>Panagrolaimomorpha</taxon>
        <taxon>Strongyloidoidea</taxon>
        <taxon>Steinernematidae</taxon>
        <taxon>Steinernema</taxon>
    </lineage>
</organism>
<evidence type="ECO:0000256" key="7">
    <source>
        <dbReference type="ARBA" id="ARBA00023242"/>
    </source>
</evidence>
<evidence type="ECO:0000256" key="8">
    <source>
        <dbReference type="PROSITE-ProRule" id="PRU00027"/>
    </source>
</evidence>
<dbReference type="Pfam" id="PF02892">
    <property type="entry name" value="zf-BED"/>
    <property type="match status" value="1"/>
</dbReference>
<sequence length="687" mass="78772">MSATRASKYDRYFDVAGDLHKCTLCEKTIKKQRDGGTNNMRFHLKMEHKTIFEEFENQQKQERERQSDAAKTSFSRQLKLPFKRAADVTDSDPPSKNKTVNINTIERCLKEWTENGESTVRIDRCIGQLIACAILPISFVDNFAFRNLLFNLQPRYVPKSRNYFAQKGIPQLYDEYLEKVRKELSGIEALSITADGWSSAENTHSFLSFFFELEFRVRAFFRRSMSTSPLCHSFQVIPKESNTGDSIKIMVETVGKEALSKEEREILEELEWLDRLEEAMKSSRKKKSTCEKRAQISDPDEGHGCVEGEADCTIGNVLTRQIYRKKAQEIEIHPRTPTQAHSSALVEIDRLRNSDSMEVRLKYPDIRVARRTYLNHSAKAYPKIEDPKKLPECLKVVGYEVHPDYGNDTSKWQIFCQGDGKPNLLIFSDAVGLCAIWNAKHLVCDGNYKFAPHGFSQIYSIMAVFEDLPERAESFHCAFALMKSVKTEEYVTVFRKLKEAVENRYGPRSATAPPVHFHLDCELAAIHAIQTVHPDSAITLCRFHYGQAILRQVDTKGLKTLRESNPDFQDLLKAVLGAIHLPLALQNAYLDAKLTEANLRITGIEGFCTYIRYFAYLSHGSRLNGSTEEALEDFDINEDFFDSTAPMFNDIQYDYDEMDSVEDQDIYYRNLAYDDIEEDGNDPLWGG</sequence>
<evidence type="ECO:0000256" key="3">
    <source>
        <dbReference type="ARBA" id="ARBA00022771"/>
    </source>
</evidence>
<keyword evidence="5" id="KW-0805">Transcription regulation</keyword>
<dbReference type="GO" id="GO:0003677">
    <property type="term" value="F:DNA binding"/>
    <property type="evidence" value="ECO:0007669"/>
    <property type="project" value="InterPro"/>
</dbReference>
<evidence type="ECO:0000256" key="4">
    <source>
        <dbReference type="ARBA" id="ARBA00022833"/>
    </source>
</evidence>
<keyword evidence="6" id="KW-0804">Transcription</keyword>
<evidence type="ECO:0000313" key="10">
    <source>
        <dbReference type="EMBL" id="KAK0408051.1"/>
    </source>
</evidence>
<dbReference type="AlphaFoldDB" id="A0AA39HLE7"/>
<dbReference type="GO" id="GO:0008270">
    <property type="term" value="F:zinc ion binding"/>
    <property type="evidence" value="ECO:0007669"/>
    <property type="project" value="UniProtKB-KW"/>
</dbReference>
<reference evidence="10" key="1">
    <citation type="submission" date="2023-06" db="EMBL/GenBank/DDBJ databases">
        <title>Genomic analysis of the entomopathogenic nematode Steinernema hermaphroditum.</title>
        <authorList>
            <person name="Schwarz E.M."/>
            <person name="Heppert J.K."/>
            <person name="Baniya A."/>
            <person name="Schwartz H.T."/>
            <person name="Tan C.-H."/>
            <person name="Antoshechkin I."/>
            <person name="Sternberg P.W."/>
            <person name="Goodrich-Blair H."/>
            <person name="Dillman A.R."/>
        </authorList>
    </citation>
    <scope>NUCLEOTIDE SEQUENCE</scope>
    <source>
        <strain evidence="10">PS9179</strain>
        <tissue evidence="10">Whole animal</tissue>
    </source>
</reference>
<dbReference type="EMBL" id="JAUCMV010000003">
    <property type="protein sequence ID" value="KAK0408051.1"/>
    <property type="molecule type" value="Genomic_DNA"/>
</dbReference>
<evidence type="ECO:0000256" key="6">
    <source>
        <dbReference type="ARBA" id="ARBA00023163"/>
    </source>
</evidence>
<keyword evidence="2" id="KW-0479">Metal-binding</keyword>
<dbReference type="InterPro" id="IPR018289">
    <property type="entry name" value="MULE_transposase_dom"/>
</dbReference>
<evidence type="ECO:0000256" key="2">
    <source>
        <dbReference type="ARBA" id="ARBA00022723"/>
    </source>
</evidence>
<keyword evidence="11" id="KW-1185">Reference proteome</keyword>
<dbReference type="GO" id="GO:0005634">
    <property type="term" value="C:nucleus"/>
    <property type="evidence" value="ECO:0007669"/>
    <property type="project" value="UniProtKB-SubCell"/>
</dbReference>
<feature type="domain" description="BED-type" evidence="9">
    <location>
        <begin position="21"/>
        <end position="55"/>
    </location>
</feature>
<dbReference type="Proteomes" id="UP001175271">
    <property type="component" value="Unassembled WGS sequence"/>
</dbReference>
<dbReference type="PANTHER" id="PTHR46481">
    <property type="entry name" value="ZINC FINGER BED DOMAIN-CONTAINING PROTEIN 4"/>
    <property type="match status" value="1"/>
</dbReference>
<keyword evidence="3 8" id="KW-0863">Zinc-finger</keyword>
<comment type="subcellular location">
    <subcellularLocation>
        <location evidence="1">Nucleus</location>
    </subcellularLocation>
</comment>
<accession>A0AA39HLE7</accession>
<protein>
    <recommendedName>
        <fullName evidence="9">BED-type domain-containing protein</fullName>
    </recommendedName>
</protein>
<keyword evidence="7" id="KW-0539">Nucleus</keyword>
<evidence type="ECO:0000256" key="1">
    <source>
        <dbReference type="ARBA" id="ARBA00004123"/>
    </source>
</evidence>
<gene>
    <name evidence="10" type="ORF">QR680_003749</name>
</gene>
<dbReference type="Pfam" id="PF10551">
    <property type="entry name" value="MULE"/>
    <property type="match status" value="1"/>
</dbReference>